<feature type="domain" description="Vps53 N-terminal" evidence="9">
    <location>
        <begin position="9"/>
        <end position="369"/>
    </location>
</feature>
<evidence type="ECO:0000256" key="7">
    <source>
        <dbReference type="SAM" id="Coils"/>
    </source>
</evidence>
<evidence type="ECO:0008006" key="13">
    <source>
        <dbReference type="Google" id="ProtNLM"/>
    </source>
</evidence>
<dbReference type="GO" id="GO:0000938">
    <property type="term" value="C:GARP complex"/>
    <property type="evidence" value="ECO:0007669"/>
    <property type="project" value="InterPro"/>
</dbReference>
<keyword evidence="7" id="KW-0175">Coiled coil</keyword>
<evidence type="ECO:0000256" key="6">
    <source>
        <dbReference type="ARBA" id="ARBA00023136"/>
    </source>
</evidence>
<evidence type="ECO:0000313" key="12">
    <source>
        <dbReference type="Proteomes" id="UP001222932"/>
    </source>
</evidence>
<feature type="coiled-coil region" evidence="7">
    <location>
        <begin position="24"/>
        <end position="95"/>
    </location>
</feature>
<proteinExistence type="inferred from homology"/>
<reference evidence="11" key="1">
    <citation type="journal article" date="2023" name="BMC Genomics">
        <title>Chromosome-level genome assemblies of Cutaneotrichosporon spp. (Trichosporonales, Basidiomycota) reveal imbalanced evolution between nucleotide sequences and chromosome synteny.</title>
        <authorList>
            <person name="Kobayashi Y."/>
            <person name="Kayamori A."/>
            <person name="Aoki K."/>
            <person name="Shiwa Y."/>
            <person name="Matsutani M."/>
            <person name="Fujita N."/>
            <person name="Sugita T."/>
            <person name="Iwasaki W."/>
            <person name="Tanaka N."/>
            <person name="Takashima M."/>
        </authorList>
    </citation>
    <scope>NUCLEOTIDE SEQUENCE</scope>
    <source>
        <strain evidence="11">HIS016</strain>
    </source>
</reference>
<evidence type="ECO:0000256" key="1">
    <source>
        <dbReference type="ARBA" id="ARBA00004150"/>
    </source>
</evidence>
<feature type="region of interest" description="Disordered" evidence="8">
    <location>
        <begin position="717"/>
        <end position="737"/>
    </location>
</feature>
<dbReference type="Proteomes" id="UP001222932">
    <property type="component" value="Unassembled WGS sequence"/>
</dbReference>
<feature type="domain" description="Vps53 C-terminal" evidence="10">
    <location>
        <begin position="605"/>
        <end position="686"/>
    </location>
</feature>
<evidence type="ECO:0000256" key="4">
    <source>
        <dbReference type="ARBA" id="ARBA00022753"/>
    </source>
</evidence>
<dbReference type="FunFam" id="1.10.357.110:FF:000004">
    <property type="entry name" value="Vacuolar-sorting protein 53 long isoform"/>
    <property type="match status" value="1"/>
</dbReference>
<dbReference type="Pfam" id="PF16854">
    <property type="entry name" value="VPS53_C"/>
    <property type="match status" value="1"/>
</dbReference>
<gene>
    <name evidence="11" type="primary">VPS53</name>
    <name evidence="11" type="ORF">CspeluHIS016_0407150</name>
</gene>
<evidence type="ECO:0000259" key="9">
    <source>
        <dbReference type="Pfam" id="PF04100"/>
    </source>
</evidence>
<dbReference type="AlphaFoldDB" id="A0AAD3TVZ9"/>
<evidence type="ECO:0000313" key="11">
    <source>
        <dbReference type="EMBL" id="GMK57881.1"/>
    </source>
</evidence>
<dbReference type="Gene3D" id="1.10.357.110">
    <property type="entry name" value="Vacuolar protein sorting-associated protein 53, C-terminus"/>
    <property type="match status" value="1"/>
</dbReference>
<dbReference type="InterPro" id="IPR007234">
    <property type="entry name" value="Vps53_N"/>
</dbReference>
<keyword evidence="6" id="KW-0472">Membrane</keyword>
<dbReference type="GO" id="GO:0010008">
    <property type="term" value="C:endosome membrane"/>
    <property type="evidence" value="ECO:0007669"/>
    <property type="project" value="UniProtKB-SubCell"/>
</dbReference>
<comment type="caution">
    <text evidence="11">The sequence shown here is derived from an EMBL/GenBank/DDBJ whole genome shotgun (WGS) entry which is preliminary data.</text>
</comment>
<dbReference type="Pfam" id="PF04100">
    <property type="entry name" value="Vps53_N"/>
    <property type="match status" value="1"/>
</dbReference>
<evidence type="ECO:0000259" key="10">
    <source>
        <dbReference type="Pfam" id="PF16854"/>
    </source>
</evidence>
<organism evidence="11 12">
    <name type="scientific">Cutaneotrichosporon spelunceum</name>
    <dbReference type="NCBI Taxonomy" id="1672016"/>
    <lineage>
        <taxon>Eukaryota</taxon>
        <taxon>Fungi</taxon>
        <taxon>Dikarya</taxon>
        <taxon>Basidiomycota</taxon>
        <taxon>Agaricomycotina</taxon>
        <taxon>Tremellomycetes</taxon>
        <taxon>Trichosporonales</taxon>
        <taxon>Trichosporonaceae</taxon>
        <taxon>Cutaneotrichosporon</taxon>
    </lineage>
</organism>
<comment type="subcellular location">
    <subcellularLocation>
        <location evidence="2">Endosome membrane</location>
        <topology evidence="2">Peripheral membrane protein</topology>
    </subcellularLocation>
    <subcellularLocation>
        <location evidence="1">Golgi apparatus</location>
        <location evidence="1">trans-Golgi network membrane</location>
        <topology evidence="1">Peripheral membrane protein</topology>
    </subcellularLocation>
</comment>
<dbReference type="EMBL" id="BTCM01000004">
    <property type="protein sequence ID" value="GMK57881.1"/>
    <property type="molecule type" value="Genomic_DNA"/>
</dbReference>
<dbReference type="InterPro" id="IPR038260">
    <property type="entry name" value="Vps53_C_sf"/>
</dbReference>
<keyword evidence="4" id="KW-0967">Endosome</keyword>
<dbReference type="PANTHER" id="PTHR12820:SF0">
    <property type="entry name" value="VACUOLAR PROTEIN SORTING-ASSOCIATED PROTEIN 53 HOMOLOG"/>
    <property type="match status" value="1"/>
</dbReference>
<evidence type="ECO:0000256" key="2">
    <source>
        <dbReference type="ARBA" id="ARBA00004481"/>
    </source>
</evidence>
<dbReference type="GO" id="GO:0005829">
    <property type="term" value="C:cytosol"/>
    <property type="evidence" value="ECO:0007669"/>
    <property type="project" value="GOC"/>
</dbReference>
<dbReference type="PANTHER" id="PTHR12820">
    <property type="entry name" value="VACUOLAR SORTING PROTEIN 53"/>
    <property type="match status" value="1"/>
</dbReference>
<reference evidence="11" key="2">
    <citation type="submission" date="2023-06" db="EMBL/GenBank/DDBJ databases">
        <authorList>
            <person name="Kobayashi Y."/>
            <person name="Kayamori A."/>
            <person name="Aoki K."/>
            <person name="Shiwa Y."/>
            <person name="Fujita N."/>
            <person name="Sugita T."/>
            <person name="Iwasaki W."/>
            <person name="Tanaka N."/>
            <person name="Takashima M."/>
        </authorList>
    </citation>
    <scope>NUCLEOTIDE SEQUENCE</scope>
    <source>
        <strain evidence="11">HIS016</strain>
    </source>
</reference>
<comment type="similarity">
    <text evidence="3">Belongs to the VPS53 family.</text>
</comment>
<dbReference type="GO" id="GO:0042147">
    <property type="term" value="P:retrograde transport, endosome to Golgi"/>
    <property type="evidence" value="ECO:0007669"/>
    <property type="project" value="InterPro"/>
</dbReference>
<sequence>MTTADAPVSAMARLSKDFTDSTALSRHQQIHARLELEILDVREEVARLKGELRRDQDPERMGVIQKQIAHLMQQINAIREKAAEAEAIVKSITQDVQRLDVAKRNLTRTMQTLERWSMLKHAHQQLKELIPTKRYRDMASSLSAVLQLFEGLKPLTTIAEVADVFRAADADKRTVQEMVNTEMEAFFVNDPNHPPDLRVVAEAALVVEVLGGDYRKHIIERYITLQLAEYRRIFRSTDEAGQLDNVARRYAWFRRVLKHHDEEHATLFPTNWEVTRLLVASFAEQTRVDLANVLGRGVQDVNVLLDALQATLDFEAALSRRFNMFEDVTAGGLNSSSSTKWTISSIFDSHFGTYVDAQDKALSEMMSQYRGARSRSSLEGTLQETENAGPIILPSSTELFFFYGQTLEQCSKYTNGDPVVKLARIFSKWLKIYNDEVLLAALKKEPGVRRSVDGRSSLAEIKTACMVLNTAEYCANTSMQLEDRLKDKVKEELRDSIGFADERDAFTATKAQCIATMMRELEAACDPAFAAILKTPWRDLENVSGRSAYIVDLVGSIKEIAECVRTRIESKKYIRNFADKAVGLIIARFTQAVVKSRPLKKIGAEQILLDVQAVKACLLDLPEPHPENSSNGYTKYVTKNTGQLETMLKVILAPDDPPEGFVQNYCLLIGDRSFTNFQKILDLKGTARTDQQKLVDIFLSVTGTKDDLADTSFLTGLDMDPGNERAQHAPQSPQNLVPGSVLPSLLSRSSADYSPDGSRADTPKAFGDFRRFVSTFGKRDGYM</sequence>
<evidence type="ECO:0000256" key="5">
    <source>
        <dbReference type="ARBA" id="ARBA00023034"/>
    </source>
</evidence>
<keyword evidence="12" id="KW-1185">Reference proteome</keyword>
<evidence type="ECO:0000256" key="3">
    <source>
        <dbReference type="ARBA" id="ARBA00008628"/>
    </source>
</evidence>
<dbReference type="InterPro" id="IPR039766">
    <property type="entry name" value="Vps53"/>
</dbReference>
<name>A0AAD3TVZ9_9TREE</name>
<evidence type="ECO:0000256" key="8">
    <source>
        <dbReference type="SAM" id="MobiDB-lite"/>
    </source>
</evidence>
<dbReference type="InterPro" id="IPR031745">
    <property type="entry name" value="Vps53_C"/>
</dbReference>
<protein>
    <recommendedName>
        <fullName evidence="13">Vps53 N-terminal domain-containing protein</fullName>
    </recommendedName>
</protein>
<keyword evidence="5" id="KW-0333">Golgi apparatus</keyword>
<accession>A0AAD3TVZ9</accession>